<feature type="transmembrane region" description="Helical" evidence="1">
    <location>
        <begin position="33"/>
        <end position="53"/>
    </location>
</feature>
<dbReference type="RefSeq" id="WP_126636698.1">
    <property type="nucleotide sequence ID" value="NZ_BIFH01000016.1"/>
</dbReference>
<name>A0A401YIQ4_9ACTN</name>
<feature type="transmembrane region" description="Helical" evidence="1">
    <location>
        <begin position="446"/>
        <end position="465"/>
    </location>
</feature>
<keyword evidence="1" id="KW-0472">Membrane</keyword>
<evidence type="ECO:0000313" key="3">
    <source>
        <dbReference type="Proteomes" id="UP000286931"/>
    </source>
</evidence>
<sequence>MSADPDFAAVTTRTLAYLHDVRRAERERRRGRTVFALYTIVLLVAIWGVPYLVAGLHTARAGGWDGPAARRVLASLPVTAPTLVALVLYAAARDAVWRGPIRLDGPAASWLLPLPALRRRLFRPRLLGAMLVSGAAGTAAGGAAGFVLYVLGADSWPGPTAGGAFAGLLTGLGAVGVGVLVQRHDRVPLRYARRILLGVRLALLVPVALSVPALLGPGAARIGTVVSWSGPWGWATQPLLAATATRAPGWAPAGVLALLGTAALLGLAWRASGAIPAEGLRTRTALVARVTAAVLTLDPRQAGTVVRGARTTRRSRPVWRLPIPRDRRWTIPWRDATALLRAPRLPAWAGLWTTIAVSLTAAAPELPSRPRMLLCALALTGAYLAVSRLAEPARVETDDVRRAGNLPFSAGALALWHGVVPALSAITATGVGIGVCAVVGRWHPALLLLPAAVPVLTGAALVSAYRGPVPTSVLFGADTPMGNTALAQTALWYLRGPLAALAAGVPALAAAGAHDRPAPIPLACLLAAAGPMAWWVHHTARRLRGG</sequence>
<feature type="transmembrane region" description="Helical" evidence="1">
    <location>
        <begin position="163"/>
        <end position="181"/>
    </location>
</feature>
<keyword evidence="3" id="KW-1185">Reference proteome</keyword>
<feature type="transmembrane region" description="Helical" evidence="1">
    <location>
        <begin position="249"/>
        <end position="269"/>
    </location>
</feature>
<feature type="transmembrane region" description="Helical" evidence="1">
    <location>
        <begin position="126"/>
        <end position="151"/>
    </location>
</feature>
<comment type="caution">
    <text evidence="2">The sequence shown here is derived from an EMBL/GenBank/DDBJ whole genome shotgun (WGS) entry which is preliminary data.</text>
</comment>
<evidence type="ECO:0000256" key="1">
    <source>
        <dbReference type="SAM" id="Phobius"/>
    </source>
</evidence>
<feature type="transmembrane region" description="Helical" evidence="1">
    <location>
        <begin position="518"/>
        <end position="536"/>
    </location>
</feature>
<keyword evidence="1" id="KW-0812">Transmembrane</keyword>
<feature type="transmembrane region" description="Helical" evidence="1">
    <location>
        <begin position="73"/>
        <end position="92"/>
    </location>
</feature>
<feature type="transmembrane region" description="Helical" evidence="1">
    <location>
        <begin position="201"/>
        <end position="229"/>
    </location>
</feature>
<gene>
    <name evidence="2" type="ORF">EHYA_02163</name>
</gene>
<protein>
    <submittedName>
        <fullName evidence="2">Uncharacterized protein</fullName>
    </submittedName>
</protein>
<dbReference type="OrthoDB" id="4218549at2"/>
<feature type="transmembrane region" description="Helical" evidence="1">
    <location>
        <begin position="490"/>
        <end position="511"/>
    </location>
</feature>
<accession>A0A401YIQ4</accession>
<dbReference type="Proteomes" id="UP000286931">
    <property type="component" value="Unassembled WGS sequence"/>
</dbReference>
<feature type="transmembrane region" description="Helical" evidence="1">
    <location>
        <begin position="410"/>
        <end position="439"/>
    </location>
</feature>
<keyword evidence="1" id="KW-1133">Transmembrane helix</keyword>
<organism evidence="2 3">
    <name type="scientific">Embleya hyalina</name>
    <dbReference type="NCBI Taxonomy" id="516124"/>
    <lineage>
        <taxon>Bacteria</taxon>
        <taxon>Bacillati</taxon>
        <taxon>Actinomycetota</taxon>
        <taxon>Actinomycetes</taxon>
        <taxon>Kitasatosporales</taxon>
        <taxon>Streptomycetaceae</taxon>
        <taxon>Embleya</taxon>
    </lineage>
</organism>
<reference evidence="2 3" key="1">
    <citation type="submission" date="2018-12" db="EMBL/GenBank/DDBJ databases">
        <title>Draft genome sequence of Embleya hyalina NBRC 13850T.</title>
        <authorList>
            <person name="Komaki H."/>
            <person name="Hosoyama A."/>
            <person name="Kimura A."/>
            <person name="Ichikawa N."/>
            <person name="Tamura T."/>
        </authorList>
    </citation>
    <scope>NUCLEOTIDE SEQUENCE [LARGE SCALE GENOMIC DNA]</scope>
    <source>
        <strain evidence="2 3">NBRC 13850</strain>
    </source>
</reference>
<evidence type="ECO:0000313" key="2">
    <source>
        <dbReference type="EMBL" id="GCD94494.1"/>
    </source>
</evidence>
<dbReference type="AlphaFoldDB" id="A0A401YIQ4"/>
<dbReference type="EMBL" id="BIFH01000016">
    <property type="protein sequence ID" value="GCD94494.1"/>
    <property type="molecule type" value="Genomic_DNA"/>
</dbReference>
<proteinExistence type="predicted"/>